<organism evidence="1 2">
    <name type="scientific">Paramuricea clavata</name>
    <name type="common">Red gorgonian</name>
    <name type="synonym">Violescent sea-whip</name>
    <dbReference type="NCBI Taxonomy" id="317549"/>
    <lineage>
        <taxon>Eukaryota</taxon>
        <taxon>Metazoa</taxon>
        <taxon>Cnidaria</taxon>
        <taxon>Anthozoa</taxon>
        <taxon>Octocorallia</taxon>
        <taxon>Malacalcyonacea</taxon>
        <taxon>Plexauridae</taxon>
        <taxon>Paramuricea</taxon>
    </lineage>
</organism>
<gene>
    <name evidence="1" type="ORF">PACLA_8A072951</name>
</gene>
<comment type="caution">
    <text evidence="1">The sequence shown here is derived from an EMBL/GenBank/DDBJ whole genome shotgun (WGS) entry which is preliminary data.</text>
</comment>
<accession>A0A6S7GXE7</accession>
<dbReference type="EMBL" id="CACRXK020002553">
    <property type="protein sequence ID" value="CAB3994852.1"/>
    <property type="molecule type" value="Genomic_DNA"/>
</dbReference>
<sequence>MLVKNHIYVKTMKDIGKEWSVSDDTFSATEEFACHLYGKKGKSVDSLRYELHYAKGGKVAPEELPPCQSSLRLHVSRANYQPAIWRRATEACPDIPSPHGYVWNVSSSTLEFIWLGSKPAPEEVMELLSCTCKRSCTEDTCCCLKAGPKCTEMCSLNCDNMQSEDDETVLSADSDDEDD</sequence>
<proteinExistence type="predicted"/>
<keyword evidence="2" id="KW-1185">Reference proteome</keyword>
<dbReference type="Proteomes" id="UP001152795">
    <property type="component" value="Unassembled WGS sequence"/>
</dbReference>
<name>A0A6S7GXE7_PARCT</name>
<dbReference type="AlphaFoldDB" id="A0A6S7GXE7"/>
<dbReference type="PANTHER" id="PTHR46704">
    <property type="entry name" value="CXC DOMAIN-CONTAINING PROTEIN-RELATED"/>
    <property type="match status" value="1"/>
</dbReference>
<evidence type="ECO:0000313" key="1">
    <source>
        <dbReference type="EMBL" id="CAB3994852.1"/>
    </source>
</evidence>
<dbReference type="OrthoDB" id="5969818at2759"/>
<reference evidence="1" key="1">
    <citation type="submission" date="2020-04" db="EMBL/GenBank/DDBJ databases">
        <authorList>
            <person name="Alioto T."/>
            <person name="Alioto T."/>
            <person name="Gomez Garrido J."/>
        </authorList>
    </citation>
    <scope>NUCLEOTIDE SEQUENCE</scope>
    <source>
        <strain evidence="1">A484AB</strain>
    </source>
</reference>
<dbReference type="PANTHER" id="PTHR46704:SF9">
    <property type="entry name" value="BHLH DOMAIN-CONTAINING PROTEIN"/>
    <property type="match status" value="1"/>
</dbReference>
<protein>
    <submittedName>
        <fullName evidence="1">Uncharacterized protein</fullName>
    </submittedName>
</protein>
<evidence type="ECO:0000313" key="2">
    <source>
        <dbReference type="Proteomes" id="UP001152795"/>
    </source>
</evidence>